<dbReference type="Gene3D" id="3.60.140.10">
    <property type="entry name" value="CNF1/YfiH-like putative cysteine hydrolases"/>
    <property type="match status" value="1"/>
</dbReference>
<evidence type="ECO:0000313" key="11">
    <source>
        <dbReference type="EMBL" id="EIC30929.1"/>
    </source>
</evidence>
<dbReference type="PANTHER" id="PTHR30616">
    <property type="entry name" value="UNCHARACTERIZED PROTEIN YFIH"/>
    <property type="match status" value="1"/>
</dbReference>
<dbReference type="STRING" id="686340.Metal_3259"/>
<keyword evidence="3" id="KW-0808">Transferase</keyword>
<comment type="catalytic activity">
    <reaction evidence="7">
        <text>adenosine + H2O + H(+) = inosine + NH4(+)</text>
        <dbReference type="Rhea" id="RHEA:24408"/>
        <dbReference type="ChEBI" id="CHEBI:15377"/>
        <dbReference type="ChEBI" id="CHEBI:15378"/>
        <dbReference type="ChEBI" id="CHEBI:16335"/>
        <dbReference type="ChEBI" id="CHEBI:17596"/>
        <dbReference type="ChEBI" id="CHEBI:28938"/>
        <dbReference type="EC" id="3.5.4.4"/>
    </reaction>
    <physiologicalReaction direction="left-to-right" evidence="7">
        <dbReference type="Rhea" id="RHEA:24409"/>
    </physiologicalReaction>
</comment>
<evidence type="ECO:0000256" key="8">
    <source>
        <dbReference type="ARBA" id="ARBA00048968"/>
    </source>
</evidence>
<keyword evidence="4" id="KW-0479">Metal-binding</keyword>
<evidence type="ECO:0000256" key="1">
    <source>
        <dbReference type="ARBA" id="ARBA00000553"/>
    </source>
</evidence>
<dbReference type="InterPro" id="IPR011324">
    <property type="entry name" value="Cytotoxic_necrot_fac-like_cat"/>
</dbReference>
<evidence type="ECO:0000256" key="10">
    <source>
        <dbReference type="RuleBase" id="RU361274"/>
    </source>
</evidence>
<name>H8GPI3_METAL</name>
<dbReference type="AlphaFoldDB" id="H8GPI3"/>
<dbReference type="HOGENOM" id="CLU_065784_1_1_6"/>
<keyword evidence="6" id="KW-0862">Zinc</keyword>
<dbReference type="GO" id="GO:0005507">
    <property type="term" value="F:copper ion binding"/>
    <property type="evidence" value="ECO:0007669"/>
    <property type="project" value="TreeGrafter"/>
</dbReference>
<organism evidence="11 12">
    <name type="scientific">Methylomicrobium album BG8</name>
    <dbReference type="NCBI Taxonomy" id="686340"/>
    <lineage>
        <taxon>Bacteria</taxon>
        <taxon>Pseudomonadati</taxon>
        <taxon>Pseudomonadota</taxon>
        <taxon>Gammaproteobacteria</taxon>
        <taxon>Methylococcales</taxon>
        <taxon>Methylococcaceae</taxon>
        <taxon>Methylomicrobium</taxon>
    </lineage>
</organism>
<dbReference type="Proteomes" id="UP000005090">
    <property type="component" value="Chromosome"/>
</dbReference>
<dbReference type="PANTHER" id="PTHR30616:SF2">
    <property type="entry name" value="PURINE NUCLEOSIDE PHOSPHORYLASE LACC1"/>
    <property type="match status" value="1"/>
</dbReference>
<evidence type="ECO:0000256" key="6">
    <source>
        <dbReference type="ARBA" id="ARBA00022833"/>
    </source>
</evidence>
<dbReference type="InterPro" id="IPR003730">
    <property type="entry name" value="Cu_polyphenol_OxRdtase"/>
</dbReference>
<dbReference type="RefSeq" id="WP_005373873.1">
    <property type="nucleotide sequence ID" value="NZ_CM001475.1"/>
</dbReference>
<evidence type="ECO:0000256" key="3">
    <source>
        <dbReference type="ARBA" id="ARBA00022679"/>
    </source>
</evidence>
<dbReference type="SUPFAM" id="SSF64438">
    <property type="entry name" value="CNF1/YfiH-like putative cysteine hydrolases"/>
    <property type="match status" value="1"/>
</dbReference>
<dbReference type="CDD" id="cd16833">
    <property type="entry name" value="YfiH"/>
    <property type="match status" value="1"/>
</dbReference>
<dbReference type="EMBL" id="CM001475">
    <property type="protein sequence ID" value="EIC30929.1"/>
    <property type="molecule type" value="Genomic_DNA"/>
</dbReference>
<protein>
    <recommendedName>
        <fullName evidence="10">Purine nucleoside phosphorylase</fullName>
    </recommendedName>
</protein>
<keyword evidence="5" id="KW-0378">Hydrolase</keyword>
<keyword evidence="12" id="KW-1185">Reference proteome</keyword>
<evidence type="ECO:0000256" key="4">
    <source>
        <dbReference type="ARBA" id="ARBA00022723"/>
    </source>
</evidence>
<comment type="catalytic activity">
    <reaction evidence="9">
        <text>S-methyl-5'-thioadenosine + phosphate = 5-(methylsulfanyl)-alpha-D-ribose 1-phosphate + adenine</text>
        <dbReference type="Rhea" id="RHEA:11852"/>
        <dbReference type="ChEBI" id="CHEBI:16708"/>
        <dbReference type="ChEBI" id="CHEBI:17509"/>
        <dbReference type="ChEBI" id="CHEBI:43474"/>
        <dbReference type="ChEBI" id="CHEBI:58533"/>
        <dbReference type="EC" id="2.4.2.28"/>
    </reaction>
    <physiologicalReaction direction="left-to-right" evidence="9">
        <dbReference type="Rhea" id="RHEA:11853"/>
    </physiologicalReaction>
</comment>
<comment type="catalytic activity">
    <reaction evidence="1">
        <text>inosine + phosphate = alpha-D-ribose 1-phosphate + hypoxanthine</text>
        <dbReference type="Rhea" id="RHEA:27646"/>
        <dbReference type="ChEBI" id="CHEBI:17368"/>
        <dbReference type="ChEBI" id="CHEBI:17596"/>
        <dbReference type="ChEBI" id="CHEBI:43474"/>
        <dbReference type="ChEBI" id="CHEBI:57720"/>
        <dbReference type="EC" id="2.4.2.1"/>
    </reaction>
    <physiologicalReaction direction="left-to-right" evidence="1">
        <dbReference type="Rhea" id="RHEA:27647"/>
    </physiologicalReaction>
</comment>
<evidence type="ECO:0000256" key="9">
    <source>
        <dbReference type="ARBA" id="ARBA00049893"/>
    </source>
</evidence>
<dbReference type="GO" id="GO:0016787">
    <property type="term" value="F:hydrolase activity"/>
    <property type="evidence" value="ECO:0007669"/>
    <property type="project" value="UniProtKB-KW"/>
</dbReference>
<accession>H8GPI3</accession>
<evidence type="ECO:0000256" key="7">
    <source>
        <dbReference type="ARBA" id="ARBA00047989"/>
    </source>
</evidence>
<dbReference type="InterPro" id="IPR038371">
    <property type="entry name" value="Cu_polyphenol_OxRdtase_sf"/>
</dbReference>
<reference evidence="11 12" key="1">
    <citation type="journal article" date="2013" name="Genome Announc.">
        <title>Genome Sequence of the Obligate Gammaproteobacterial Methanotroph Methylomicrobium album Strain BG8.</title>
        <authorList>
            <person name="Kits K.D."/>
            <person name="Kalyuzhnaya M.G."/>
            <person name="Klotz M.G."/>
            <person name="Jetten M.S."/>
            <person name="Op den Camp H.J."/>
            <person name="Vuilleumier S."/>
            <person name="Bringel F."/>
            <person name="Dispirito A.A."/>
            <person name="Murrell J.C."/>
            <person name="Bruce D."/>
            <person name="Cheng J.F."/>
            <person name="Copeland A."/>
            <person name="Goodwin L."/>
            <person name="Hauser L."/>
            <person name="Lajus A."/>
            <person name="Land M.L."/>
            <person name="Lapidus A."/>
            <person name="Lucas S."/>
            <person name="Medigue C."/>
            <person name="Pitluck S."/>
            <person name="Woyke T."/>
            <person name="Zeytun A."/>
            <person name="Stein L.Y."/>
        </authorList>
    </citation>
    <scope>NUCLEOTIDE SEQUENCE [LARGE SCALE GENOMIC DNA]</scope>
    <source>
        <strain evidence="11 12">BG8</strain>
    </source>
</reference>
<proteinExistence type="inferred from homology"/>
<sequence>MNVAEHFLFPEWPAPAGVHAATTLRTGGLSIGPYASLNPALHVGDDREAVLQNRRLIRERLALPSEPVWLEQVHGNKIVRAGAVAGVPQADAGYTDEPGVVCAVMTADCLPLLLCSADGERVAAVHAGWRGLADGIIGNAVAALGRKDLLIWLGPAIGPERFEVGEEVRAVFVQKSPAFAEAFKPHRPEGKWLADIYRLARIELNALGVTSIYGGRFCTVAEPDRFFSYRRDAVTGRMATLIWRD</sequence>
<dbReference type="NCBIfam" id="TIGR00726">
    <property type="entry name" value="peptidoglycan editing factor PgeF"/>
    <property type="match status" value="1"/>
</dbReference>
<evidence type="ECO:0000256" key="5">
    <source>
        <dbReference type="ARBA" id="ARBA00022801"/>
    </source>
</evidence>
<comment type="similarity">
    <text evidence="2 10">Belongs to the purine nucleoside phosphorylase YfiH/LACC1 family.</text>
</comment>
<dbReference type="Pfam" id="PF02578">
    <property type="entry name" value="Cu-oxidase_4"/>
    <property type="match status" value="1"/>
</dbReference>
<comment type="catalytic activity">
    <reaction evidence="8">
        <text>adenosine + phosphate = alpha-D-ribose 1-phosphate + adenine</text>
        <dbReference type="Rhea" id="RHEA:27642"/>
        <dbReference type="ChEBI" id="CHEBI:16335"/>
        <dbReference type="ChEBI" id="CHEBI:16708"/>
        <dbReference type="ChEBI" id="CHEBI:43474"/>
        <dbReference type="ChEBI" id="CHEBI:57720"/>
        <dbReference type="EC" id="2.4.2.1"/>
    </reaction>
    <physiologicalReaction direction="left-to-right" evidence="8">
        <dbReference type="Rhea" id="RHEA:27643"/>
    </physiologicalReaction>
</comment>
<evidence type="ECO:0000256" key="2">
    <source>
        <dbReference type="ARBA" id="ARBA00007353"/>
    </source>
</evidence>
<dbReference type="eggNOG" id="COG1496">
    <property type="taxonomic scope" value="Bacteria"/>
</dbReference>
<gene>
    <name evidence="11" type="ORF">Metal_3259</name>
</gene>
<evidence type="ECO:0000313" key="12">
    <source>
        <dbReference type="Proteomes" id="UP000005090"/>
    </source>
</evidence>
<dbReference type="GO" id="GO:0017061">
    <property type="term" value="F:S-methyl-5-thioadenosine phosphorylase activity"/>
    <property type="evidence" value="ECO:0007669"/>
    <property type="project" value="UniProtKB-EC"/>
</dbReference>